<comment type="caution">
    <text evidence="5">The sequence shown here is derived from an EMBL/GenBank/DDBJ whole genome shotgun (WGS) entry which is preliminary data.</text>
</comment>
<dbReference type="HOGENOM" id="CLU_062263_3_0_1"/>
<dbReference type="eggNOG" id="ENOG502RJMT">
    <property type="taxonomic scope" value="Eukaryota"/>
</dbReference>
<reference evidence="5 6" key="1">
    <citation type="submission" date="2014-02" db="EMBL/GenBank/DDBJ databases">
        <title>The genome sequence of Colletotrichum fioriniae PJ7.</title>
        <authorList>
            <person name="Baroncelli R."/>
            <person name="Thon M.R."/>
        </authorList>
    </citation>
    <scope>NUCLEOTIDE SEQUENCE [LARGE SCALE GENOMIC DNA]</scope>
    <source>
        <strain evidence="5 6">PJ7</strain>
    </source>
</reference>
<dbReference type="Proteomes" id="UP000020467">
    <property type="component" value="Unassembled WGS sequence"/>
</dbReference>
<keyword evidence="6" id="KW-1185">Reference proteome</keyword>
<feature type="region of interest" description="Disordered" evidence="3">
    <location>
        <begin position="277"/>
        <end position="326"/>
    </location>
</feature>
<accession>A0A010RNG8</accession>
<dbReference type="InterPro" id="IPR008701">
    <property type="entry name" value="NPP1"/>
</dbReference>
<dbReference type="KEGG" id="cfj:CFIO01_03616"/>
<sequence>MRHSLFPCFLSLATLTAGAALSPREKDVSLNNQWKNHDEIAAFQQQTADGTPGDIELRFKPWLNDGSGCFPYAAVDKDGFHGRGLKPTGKSGGDCRDSAKGQIYSRVGTSNGRPAVLYSWYLPKIQTKTENHRHWYLTAVVWLHTETCNAAAGNYDIAGISYSTGTETYDKGLTSSTIFASGDSGTGATNTHAIVGYGGQVNVFPSANNAQYGLSPPLISWNKLSPAATSQFNDFRYEHARCPFTDANIQASLDAAYNANFYVNLAAEADASCGIIATPTTPSTPEASSTGVSSDPNTDPVEDGPDIPIYSFPPDPTYTPTPDKRL</sequence>
<keyword evidence="2" id="KW-0843">Virulence</keyword>
<protein>
    <submittedName>
        <fullName evidence="5">Necrosis inducing protein</fullName>
    </submittedName>
</protein>
<evidence type="ECO:0000256" key="3">
    <source>
        <dbReference type="SAM" id="MobiDB-lite"/>
    </source>
</evidence>
<organism evidence="5 6">
    <name type="scientific">Colletotrichum fioriniae PJ7</name>
    <dbReference type="NCBI Taxonomy" id="1445577"/>
    <lineage>
        <taxon>Eukaryota</taxon>
        <taxon>Fungi</taxon>
        <taxon>Dikarya</taxon>
        <taxon>Ascomycota</taxon>
        <taxon>Pezizomycotina</taxon>
        <taxon>Sordariomycetes</taxon>
        <taxon>Hypocreomycetidae</taxon>
        <taxon>Glomerellales</taxon>
        <taxon>Glomerellaceae</taxon>
        <taxon>Colletotrichum</taxon>
        <taxon>Colletotrichum acutatum species complex</taxon>
    </lineage>
</organism>
<proteinExistence type="inferred from homology"/>
<gene>
    <name evidence="5" type="ORF">CFIO01_03616</name>
</gene>
<dbReference type="EMBL" id="JARH01000547">
    <property type="protein sequence ID" value="EXF79499.1"/>
    <property type="molecule type" value="Genomic_DNA"/>
</dbReference>
<evidence type="ECO:0000313" key="5">
    <source>
        <dbReference type="EMBL" id="EXF79499.1"/>
    </source>
</evidence>
<feature type="chain" id="PRO_5001456448" evidence="4">
    <location>
        <begin position="21"/>
        <end position="326"/>
    </location>
</feature>
<keyword evidence="4" id="KW-0732">Signal</keyword>
<dbReference type="PANTHER" id="PTHR33657:SF8">
    <property type="entry name" value="DOMAIN PROTEIN, PUTATIVE (AFU_ORTHOLOGUE AFUA_5G00600)-RELATED"/>
    <property type="match status" value="1"/>
</dbReference>
<dbReference type="AlphaFoldDB" id="A0A010RNG8"/>
<evidence type="ECO:0000256" key="4">
    <source>
        <dbReference type="SAM" id="SignalP"/>
    </source>
</evidence>
<feature type="signal peptide" evidence="4">
    <location>
        <begin position="1"/>
        <end position="20"/>
    </location>
</feature>
<evidence type="ECO:0000256" key="2">
    <source>
        <dbReference type="ARBA" id="ARBA00023026"/>
    </source>
</evidence>
<feature type="compositionally biased region" description="Low complexity" evidence="3">
    <location>
        <begin position="277"/>
        <end position="290"/>
    </location>
</feature>
<comment type="similarity">
    <text evidence="1">Belongs to the Necrosis inducing protein (NPP1) family.</text>
</comment>
<evidence type="ECO:0000256" key="1">
    <source>
        <dbReference type="ARBA" id="ARBA00009520"/>
    </source>
</evidence>
<name>A0A010RNG8_9PEZI</name>
<dbReference type="OrthoDB" id="89086at2759"/>
<evidence type="ECO:0000313" key="6">
    <source>
        <dbReference type="Proteomes" id="UP000020467"/>
    </source>
</evidence>
<dbReference type="PANTHER" id="PTHR33657">
    <property type="entry name" value="DOMAIN PROTEIN, PUTATIVE (AFU_ORTHOLOGUE AFUA_5G00600)-RELATED"/>
    <property type="match status" value="1"/>
</dbReference>
<dbReference type="Pfam" id="PF05630">
    <property type="entry name" value="NPP1"/>
    <property type="match status" value="1"/>
</dbReference>